<evidence type="ECO:0000256" key="1">
    <source>
        <dbReference type="SAM" id="MobiDB-lite"/>
    </source>
</evidence>
<dbReference type="InterPro" id="IPR036691">
    <property type="entry name" value="Endo/exonu/phosph_ase_sf"/>
</dbReference>
<dbReference type="AlphaFoldDB" id="A0A6L2MKP4"/>
<feature type="domain" description="Reverse transcriptase" evidence="2">
    <location>
        <begin position="258"/>
        <end position="429"/>
    </location>
</feature>
<feature type="region of interest" description="Disordered" evidence="1">
    <location>
        <begin position="573"/>
        <end position="595"/>
    </location>
</feature>
<organism evidence="3">
    <name type="scientific">Tanacetum cinerariifolium</name>
    <name type="common">Dalmatian daisy</name>
    <name type="synonym">Chrysanthemum cinerariifolium</name>
    <dbReference type="NCBI Taxonomy" id="118510"/>
    <lineage>
        <taxon>Eukaryota</taxon>
        <taxon>Viridiplantae</taxon>
        <taxon>Streptophyta</taxon>
        <taxon>Embryophyta</taxon>
        <taxon>Tracheophyta</taxon>
        <taxon>Spermatophyta</taxon>
        <taxon>Magnoliopsida</taxon>
        <taxon>eudicotyledons</taxon>
        <taxon>Gunneridae</taxon>
        <taxon>Pentapetalae</taxon>
        <taxon>asterids</taxon>
        <taxon>campanulids</taxon>
        <taxon>Asterales</taxon>
        <taxon>Asteraceae</taxon>
        <taxon>Asteroideae</taxon>
        <taxon>Anthemideae</taxon>
        <taxon>Anthemidinae</taxon>
        <taxon>Tanacetum</taxon>
    </lineage>
</organism>
<keyword evidence="3" id="KW-0808">Transferase</keyword>
<reference evidence="3" key="1">
    <citation type="journal article" date="2019" name="Sci. Rep.">
        <title>Draft genome of Tanacetum cinerariifolium, the natural source of mosquito coil.</title>
        <authorList>
            <person name="Yamashiro T."/>
            <person name="Shiraishi A."/>
            <person name="Satake H."/>
            <person name="Nakayama K."/>
        </authorList>
    </citation>
    <scope>NUCLEOTIDE SEQUENCE</scope>
</reference>
<dbReference type="GO" id="GO:0003964">
    <property type="term" value="F:RNA-directed DNA polymerase activity"/>
    <property type="evidence" value="ECO:0007669"/>
    <property type="project" value="UniProtKB-KW"/>
</dbReference>
<keyword evidence="3" id="KW-0548">Nucleotidyltransferase</keyword>
<protein>
    <submittedName>
        <fullName evidence="3">RNA-directed DNA polymerase, eukaryota, reverse transcriptase zinc-binding domain protein</fullName>
    </submittedName>
</protein>
<keyword evidence="3" id="KW-0695">RNA-directed DNA polymerase</keyword>
<gene>
    <name evidence="3" type="ORF">Tci_045937</name>
</gene>
<proteinExistence type="predicted"/>
<dbReference type="SUPFAM" id="SSF56219">
    <property type="entry name" value="DNase I-like"/>
    <property type="match status" value="1"/>
</dbReference>
<dbReference type="PANTHER" id="PTHR46890">
    <property type="entry name" value="NON-LTR RETROLELEMENT REVERSE TRANSCRIPTASE-LIKE PROTEIN-RELATED"/>
    <property type="match status" value="1"/>
</dbReference>
<dbReference type="Pfam" id="PF00078">
    <property type="entry name" value="RVT_1"/>
    <property type="match status" value="1"/>
</dbReference>
<name>A0A6L2MKP4_TANCI</name>
<dbReference type="Gene3D" id="3.60.10.10">
    <property type="entry name" value="Endonuclease/exonuclease/phosphatase"/>
    <property type="match status" value="1"/>
</dbReference>
<comment type="caution">
    <text evidence="3">The sequence shown here is derived from an EMBL/GenBank/DDBJ whole genome shotgun (WGS) entry which is preliminary data.</text>
</comment>
<evidence type="ECO:0000259" key="2">
    <source>
        <dbReference type="Pfam" id="PF00078"/>
    </source>
</evidence>
<accession>A0A6L2MKP4</accession>
<dbReference type="PANTHER" id="PTHR46890:SF50">
    <property type="entry name" value="RNA-DIRECTED DNA POLYMERASE, EUKARYOTA, REVERSE TRANSCRIPTASE ZINC-BINDING DOMAIN PROTEIN-RELATED"/>
    <property type="match status" value="1"/>
</dbReference>
<feature type="compositionally biased region" description="Basic and acidic residues" evidence="1">
    <location>
        <begin position="573"/>
        <end position="583"/>
    </location>
</feature>
<dbReference type="InterPro" id="IPR000477">
    <property type="entry name" value="RT_dom"/>
</dbReference>
<dbReference type="InterPro" id="IPR052343">
    <property type="entry name" value="Retrotransposon-Effector_Assoc"/>
</dbReference>
<dbReference type="EMBL" id="BKCJ010006790">
    <property type="protein sequence ID" value="GEU73959.1"/>
    <property type="molecule type" value="Genomic_DNA"/>
</dbReference>
<evidence type="ECO:0000313" key="3">
    <source>
        <dbReference type="EMBL" id="GEU73959.1"/>
    </source>
</evidence>
<sequence>MGYNMEGCKSNMADIIGSQGVEENVLGKFGFEYAKSDSVGNSGGILYVWDLNSFVKHNVTRSDYFVMLRGVWRMTGQLVLLIVVYAPQEVNMYGSKFNAYSAMVFNSFILNSGLVEVSLGGCSFTWCHKTAAKMSKLDRFLVSESFFNSCPNINAITLEMYLSGHRPILLRDAHVDYGPTPLRFFYYWLEMEGFAKMVEDGWRDSPCNSNRDAKAQLKLELEVVDSCIDNGNGTVEDIKRRVEIVNKLQDIDKLHALETVQKAKGDIVSEVQSAFIAGRQILDGPFILNEVLQWCNTKKKQALIFKVDFEKTYDSACLKSSRGSVIINGSPTEEFRFDKGLKQEDPLSPFLFLLIMESLHLSFQHVVDARLFQGLQLGGSVNLSHMFFADDAVFVGQWSEGNINSLMNILECFNMASGLKINMRKSKIMGVHVTRDKVDKATTKLRCLVLKAPFYISDLWLAGQCPDLNHGVRLIMRWWDVPEAEFESYAGWLDFLFGCYERDGDNEMVLRVDCVGKDQGLLLILVSTAELRRSGRVKSKSPVVEENTASDAYFVHDESSGDDFVDGNRKGIEVGGAKEKGESSKASTSKPKKEEGKSHLLDFKVDGIPSKLGFYVANNFNVDTMEIKLKDTSIVITQQLIGKMLGIKNKGVDITVKVNANDDKMVKDWDAQFKKGKEITPSYLKSLIRKSKVADMNFKLNFIVMFTSVMGNVKPKGICDLSVLHYIVGKQIWEKSIGASMYGGVLRNAKKGGNRICPTVFLGPITCLAMLYVDGTVCNEFNVGQKRPPTSFWTMELLKERE</sequence>